<name>A0A7W5Y8X2_9ACTN</name>
<sequence>MKPLLLVDVDGVLNPFSRASPDFRRYECTIGPDSYTVHLNLRHGARLMELALKTGSELVWATTWEHNANEWIAPRLGLPELPVVPMTPRGPSERGESFKTPCVADYVDGRPFVWFDDHLWVADEEYLRGHQGVDEFLLIPVEPRRGLTPRHLALAERWLTLSGFNQGRG</sequence>
<dbReference type="EMBL" id="JACIBV010000001">
    <property type="protein sequence ID" value="MBB3728988.1"/>
    <property type="molecule type" value="Genomic_DNA"/>
</dbReference>
<reference evidence="1 2" key="1">
    <citation type="submission" date="2020-08" db="EMBL/GenBank/DDBJ databases">
        <title>Sequencing the genomes of 1000 actinobacteria strains.</title>
        <authorList>
            <person name="Klenk H.-P."/>
        </authorList>
    </citation>
    <scope>NUCLEOTIDE SEQUENCE [LARGE SCALE GENOMIC DNA]</scope>
    <source>
        <strain evidence="1 2">DSM 44320</strain>
    </source>
</reference>
<evidence type="ECO:0008006" key="3">
    <source>
        <dbReference type="Google" id="ProtNLM"/>
    </source>
</evidence>
<dbReference type="GeneID" id="95391194"/>
<gene>
    <name evidence="1" type="ORF">FHR33_004848</name>
</gene>
<dbReference type="AlphaFoldDB" id="A0A7W5Y8X2"/>
<evidence type="ECO:0000313" key="2">
    <source>
        <dbReference type="Proteomes" id="UP000579945"/>
    </source>
</evidence>
<proteinExistence type="predicted"/>
<dbReference type="Proteomes" id="UP000579945">
    <property type="component" value="Unassembled WGS sequence"/>
</dbReference>
<protein>
    <recommendedName>
        <fullName evidence="3">Secreted protein</fullName>
    </recommendedName>
</protein>
<keyword evidence="2" id="KW-1185">Reference proteome</keyword>
<comment type="caution">
    <text evidence="1">The sequence shown here is derived from an EMBL/GenBank/DDBJ whole genome shotgun (WGS) entry which is preliminary data.</text>
</comment>
<dbReference type="RefSeq" id="WP_183651645.1">
    <property type="nucleotide sequence ID" value="NZ_BAAAXX010000098.1"/>
</dbReference>
<evidence type="ECO:0000313" key="1">
    <source>
        <dbReference type="EMBL" id="MBB3728988.1"/>
    </source>
</evidence>
<dbReference type="Pfam" id="PF18143">
    <property type="entry name" value="HAD_SAK_2"/>
    <property type="match status" value="1"/>
</dbReference>
<organism evidence="1 2">
    <name type="scientific">Nonomuraea dietziae</name>
    <dbReference type="NCBI Taxonomy" id="65515"/>
    <lineage>
        <taxon>Bacteria</taxon>
        <taxon>Bacillati</taxon>
        <taxon>Actinomycetota</taxon>
        <taxon>Actinomycetes</taxon>
        <taxon>Streptosporangiales</taxon>
        <taxon>Streptosporangiaceae</taxon>
        <taxon>Nonomuraea</taxon>
    </lineage>
</organism>
<accession>A0A7W5Y8X2</accession>